<evidence type="ECO:0000313" key="3">
    <source>
        <dbReference type="Proteomes" id="UP000652761"/>
    </source>
</evidence>
<dbReference type="OrthoDB" id="10258882at2759"/>
<dbReference type="InterPro" id="IPR019453">
    <property type="entry name" value="VPS39/TGFA1_Znf"/>
</dbReference>
<dbReference type="EMBL" id="NMUH01001783">
    <property type="protein sequence ID" value="MQL95338.1"/>
    <property type="molecule type" value="Genomic_DNA"/>
</dbReference>
<dbReference type="InterPro" id="IPR019452">
    <property type="entry name" value="VPS39/TGF_beta_rcpt-assoc_1"/>
</dbReference>
<dbReference type="GO" id="GO:0034058">
    <property type="term" value="P:endosomal vesicle fusion"/>
    <property type="evidence" value="ECO:0007669"/>
    <property type="project" value="TreeGrafter"/>
</dbReference>
<comment type="caution">
    <text evidence="2">The sequence shown here is derived from an EMBL/GenBank/DDBJ whole genome shotgun (WGS) entry which is preliminary data.</text>
</comment>
<reference evidence="2" key="1">
    <citation type="submission" date="2017-07" db="EMBL/GenBank/DDBJ databases">
        <title>Taro Niue Genome Assembly and Annotation.</title>
        <authorList>
            <person name="Atibalentja N."/>
            <person name="Keating K."/>
            <person name="Fields C.J."/>
        </authorList>
    </citation>
    <scope>NUCLEOTIDE SEQUENCE</scope>
    <source>
        <strain evidence="2">Niue_2</strain>
        <tissue evidence="2">Leaf</tissue>
    </source>
</reference>
<evidence type="ECO:0000259" key="1">
    <source>
        <dbReference type="PROSITE" id="PS50219"/>
    </source>
</evidence>
<accession>A0A843VG23</accession>
<dbReference type="Proteomes" id="UP000652761">
    <property type="component" value="Unassembled WGS sequence"/>
</dbReference>
<dbReference type="PROSITE" id="PS50219">
    <property type="entry name" value="CNH"/>
    <property type="match status" value="1"/>
</dbReference>
<dbReference type="PANTHER" id="PTHR12894">
    <property type="entry name" value="CNH DOMAIN CONTAINING"/>
    <property type="match status" value="1"/>
</dbReference>
<dbReference type="Pfam" id="PF10366">
    <property type="entry name" value="Vps39_1"/>
    <property type="match status" value="1"/>
</dbReference>
<keyword evidence="3" id="KW-1185">Reference proteome</keyword>
<dbReference type="GO" id="GO:0006914">
    <property type="term" value="P:autophagy"/>
    <property type="evidence" value="ECO:0007669"/>
    <property type="project" value="TreeGrafter"/>
</dbReference>
<protein>
    <recommendedName>
        <fullName evidence="1">CNH domain-containing protein</fullName>
    </recommendedName>
</protein>
<organism evidence="2 3">
    <name type="scientific">Colocasia esculenta</name>
    <name type="common">Wild taro</name>
    <name type="synonym">Arum esculentum</name>
    <dbReference type="NCBI Taxonomy" id="4460"/>
    <lineage>
        <taxon>Eukaryota</taxon>
        <taxon>Viridiplantae</taxon>
        <taxon>Streptophyta</taxon>
        <taxon>Embryophyta</taxon>
        <taxon>Tracheophyta</taxon>
        <taxon>Spermatophyta</taxon>
        <taxon>Magnoliopsida</taxon>
        <taxon>Liliopsida</taxon>
        <taxon>Araceae</taxon>
        <taxon>Aroideae</taxon>
        <taxon>Colocasieae</taxon>
        <taxon>Colocasia</taxon>
    </lineage>
</organism>
<sequence>MDRSGRHRKRTVLEAFAEFDTSKVPFLSAVADSPCEICSLTVSTGSEGSQAQIYAGTVGGAVVLLALLASLDGAPEARNGAPLDVDGGESVGSGSSATGRVEFVRSASVGGSPVEAMHVLPEVGRLIVLSDGFLFLLDLLLLQPSRKLGFIKGATALSMRLVCTDSASSDPLGDVATKSELLRPGQKFLQKLGGGNRANGARSRVLGVQREGEASCFVSVAAGKRFVLMELILIDGISKDATEYGGISVVLKEIQGVDGVRTMAWLDDSIIVGTVDGYVLISTATGQSTPLFSLPEFSGPPRMRTLCRSKQALILVDNVGVVVNSSGQPVCGSLIFRQIPDSITEILPYVLVSGDGWMDLYRKSTGMCIQSASFPRINGGPCIVASDDWGNQEVVVMTMQFKVICYHIVSAEEQIKDLLRKKYFKEAVLLVEELEFEGEMTKEMLSFVHAQVGFLLLFNLHFEDAVNHFLLSETMQPSEIFPFIMQDPNRWSMLVPRKRYWGLHPPPALLEKVVDEGLSAIQRAAYLRKSGIETAADEDFLLNPPSKVDLLETAIRNIIRYLCICRDKELSPSVQEGVDTLLMYLYRALNLVDDMEQLASSQNSCAVEELEALLEESGHSRTLAFLYASKGMSSKALTIWRRLARNYSTGLWIDHAASQRAAALEATKLLEESSDQDLVLQHLSWIADEDPDLAVRILTSERRSCLFSPEEVLAAIDPREDEIRQRYLQWLIEDQDFDDSHLHTLYALSLAKLAIENIEIDGTNETRRLDDSDNINAGEGNIINPIRERLQIFLHSSDLYDAEKILYLIEGTELWLEKAILFRKLGQENLVLQILALKLEDSEAAEQYCVEIGRPDAFMQLLNLYLEPQNGKQPMFKSAVRLLHKHGECLDPLQVLEKLSPEMPLHLASDTILRMLRARVHHHRQGQIVHRLSRALNLEAQLARLDERTRHVPINDESICDSCHVRLGTKLFAIYPDDSIVCYKCYRRQGESTSARGRDFKQEIIFKPGWLVSRQS</sequence>
<evidence type="ECO:0000313" key="2">
    <source>
        <dbReference type="EMBL" id="MQL95338.1"/>
    </source>
</evidence>
<dbReference type="Pfam" id="PF10367">
    <property type="entry name" value="zf-Vps39_C"/>
    <property type="match status" value="1"/>
</dbReference>
<dbReference type="InterPro" id="IPR001180">
    <property type="entry name" value="CNH_dom"/>
</dbReference>
<name>A0A843VG23_COLES</name>
<dbReference type="GO" id="GO:0005737">
    <property type="term" value="C:cytoplasm"/>
    <property type="evidence" value="ECO:0007669"/>
    <property type="project" value="TreeGrafter"/>
</dbReference>
<gene>
    <name evidence="2" type="ORF">Taro_028003</name>
</gene>
<dbReference type="SMR" id="A0A843VG23"/>
<dbReference type="AlphaFoldDB" id="A0A843VG23"/>
<dbReference type="GO" id="GO:0016020">
    <property type="term" value="C:membrane"/>
    <property type="evidence" value="ECO:0007669"/>
    <property type="project" value="TreeGrafter"/>
</dbReference>
<feature type="domain" description="CNH" evidence="1">
    <location>
        <begin position="34"/>
        <end position="387"/>
    </location>
</feature>
<dbReference type="PANTHER" id="PTHR12894:SF43">
    <property type="entry name" value="VACUOLAR SORTING PROTEIN 3"/>
    <property type="match status" value="1"/>
</dbReference>
<dbReference type="InterPro" id="IPR032914">
    <property type="entry name" value="Vam6/VPS39/TRAP1"/>
</dbReference>
<proteinExistence type="predicted"/>